<feature type="domain" description="Ferritin-like" evidence="2">
    <location>
        <begin position="25"/>
        <end position="201"/>
    </location>
</feature>
<reference evidence="3" key="2">
    <citation type="submission" date="2023-02" db="EMBL/GenBank/DDBJ databases">
        <authorList>
            <person name="Sun Q."/>
            <person name="Mori K."/>
        </authorList>
    </citation>
    <scope>NUCLEOTIDE SEQUENCE</scope>
    <source>
        <strain evidence="3">NBRC 112290</strain>
    </source>
</reference>
<dbReference type="AlphaFoldDB" id="A0AA37XFB6"/>
<feature type="region of interest" description="Disordered" evidence="1">
    <location>
        <begin position="1"/>
        <end position="21"/>
    </location>
</feature>
<dbReference type="Proteomes" id="UP001157161">
    <property type="component" value="Unassembled WGS sequence"/>
</dbReference>
<proteinExistence type="predicted"/>
<evidence type="ECO:0000256" key="1">
    <source>
        <dbReference type="SAM" id="MobiDB-lite"/>
    </source>
</evidence>
<evidence type="ECO:0000313" key="3">
    <source>
        <dbReference type="EMBL" id="GMA32133.1"/>
    </source>
</evidence>
<dbReference type="RefSeq" id="WP_284250838.1">
    <property type="nucleotide sequence ID" value="NZ_BSUM01000001.1"/>
</dbReference>
<keyword evidence="4" id="KW-1185">Reference proteome</keyword>
<accession>A0AA37XFB6</accession>
<name>A0AA37XFB6_9MICO</name>
<dbReference type="EMBL" id="BSUM01000001">
    <property type="protein sequence ID" value="GMA32133.1"/>
    <property type="molecule type" value="Genomic_DNA"/>
</dbReference>
<comment type="caution">
    <text evidence="3">The sequence shown here is derived from an EMBL/GenBank/DDBJ whole genome shotgun (WGS) entry which is preliminary data.</text>
</comment>
<organism evidence="3 4">
    <name type="scientific">Litorihabitans aurantiacus</name>
    <dbReference type="NCBI Taxonomy" id="1930061"/>
    <lineage>
        <taxon>Bacteria</taxon>
        <taxon>Bacillati</taxon>
        <taxon>Actinomycetota</taxon>
        <taxon>Actinomycetes</taxon>
        <taxon>Micrococcales</taxon>
        <taxon>Beutenbergiaceae</taxon>
        <taxon>Litorihabitans</taxon>
    </lineage>
</organism>
<reference evidence="3" key="1">
    <citation type="journal article" date="2014" name="Int. J. Syst. Evol. Microbiol.">
        <title>Complete genome sequence of Corynebacterium casei LMG S-19264T (=DSM 44701T), isolated from a smear-ripened cheese.</title>
        <authorList>
            <consortium name="US DOE Joint Genome Institute (JGI-PGF)"/>
            <person name="Walter F."/>
            <person name="Albersmeier A."/>
            <person name="Kalinowski J."/>
            <person name="Ruckert C."/>
        </authorList>
    </citation>
    <scope>NUCLEOTIDE SEQUENCE</scope>
    <source>
        <strain evidence="3">NBRC 112290</strain>
    </source>
</reference>
<evidence type="ECO:0000259" key="2">
    <source>
        <dbReference type="Pfam" id="PF13794"/>
    </source>
</evidence>
<dbReference type="InterPro" id="IPR059125">
    <property type="entry name" value="Ferritin_actino"/>
</dbReference>
<protein>
    <submittedName>
        <fullName evidence="3">Hydroxylase</fullName>
    </submittedName>
</protein>
<dbReference type="InterPro" id="IPR012347">
    <property type="entry name" value="Ferritin-like"/>
</dbReference>
<evidence type="ECO:0000313" key="4">
    <source>
        <dbReference type="Proteomes" id="UP001157161"/>
    </source>
</evidence>
<sequence length="236" mass="24811">MSAPEPATDQAPDGASPPSSSAGEIEVLALVAAGELASFARLADDAAHAPELRMRITLSRLAAGELAPLGAVEERARALGADPEALDDSIWSFRELLAEFDARLVPRDWWERLVKTYIGYGIVLDLQRELAAGLTGRSQEVAAAALADKGWGDVVVAALTPVIAAEPQLAARLALWGRRVVGEGLGITARLLAVHPEVAALAAGAAGPWTPEHVTALTGRLTSEHARRMKRLDLTA</sequence>
<dbReference type="Gene3D" id="1.20.1260.10">
    <property type="match status" value="1"/>
</dbReference>
<dbReference type="Pfam" id="PF13794">
    <property type="entry name" value="MiaE_2"/>
    <property type="match status" value="1"/>
</dbReference>
<gene>
    <name evidence="3" type="ORF">GCM10025875_21250</name>
</gene>